<dbReference type="CDD" id="cd01670">
    <property type="entry name" value="Death"/>
    <property type="match status" value="1"/>
</dbReference>
<feature type="domain" description="Death" evidence="1">
    <location>
        <begin position="17"/>
        <end position="102"/>
    </location>
</feature>
<keyword evidence="3" id="KW-1185">Reference proteome</keyword>
<gene>
    <name evidence="2" type="ORF">HOLleu_14496</name>
</gene>
<dbReference type="AlphaFoldDB" id="A0A9Q1HBT3"/>
<evidence type="ECO:0000313" key="3">
    <source>
        <dbReference type="Proteomes" id="UP001152320"/>
    </source>
</evidence>
<dbReference type="GO" id="GO:0007165">
    <property type="term" value="P:signal transduction"/>
    <property type="evidence" value="ECO:0007669"/>
    <property type="project" value="InterPro"/>
</dbReference>
<dbReference type="Proteomes" id="UP001152320">
    <property type="component" value="Chromosome 6"/>
</dbReference>
<dbReference type="Gene3D" id="1.10.533.10">
    <property type="entry name" value="Death Domain, Fas"/>
    <property type="match status" value="1"/>
</dbReference>
<protein>
    <recommendedName>
        <fullName evidence="1">Death domain-containing protein</fullName>
    </recommendedName>
</protein>
<sequence>MAEASSSSRDVLNTPLSVSDFQYLAQELKEEWLIVARGLNISDADIYNLRSDYGRHSETEVKYQMFVRWDQREAANATRTALAEALEAAGRSKLATFVLTGG</sequence>
<name>A0A9Q1HBT3_HOLLE</name>
<dbReference type="EMBL" id="JAIZAY010000006">
    <property type="protein sequence ID" value="KAJ8040260.1"/>
    <property type="molecule type" value="Genomic_DNA"/>
</dbReference>
<dbReference type="InterPro" id="IPR011029">
    <property type="entry name" value="DEATH-like_dom_sf"/>
</dbReference>
<dbReference type="SMART" id="SM00005">
    <property type="entry name" value="DEATH"/>
    <property type="match status" value="1"/>
</dbReference>
<comment type="caution">
    <text evidence="2">The sequence shown here is derived from an EMBL/GenBank/DDBJ whole genome shotgun (WGS) entry which is preliminary data.</text>
</comment>
<dbReference type="Pfam" id="PF00531">
    <property type="entry name" value="Death"/>
    <property type="match status" value="1"/>
</dbReference>
<dbReference type="InterPro" id="IPR000488">
    <property type="entry name" value="Death_dom"/>
</dbReference>
<accession>A0A9Q1HBT3</accession>
<evidence type="ECO:0000259" key="1">
    <source>
        <dbReference type="PROSITE" id="PS50017"/>
    </source>
</evidence>
<reference evidence="2" key="1">
    <citation type="submission" date="2021-10" db="EMBL/GenBank/DDBJ databases">
        <title>Tropical sea cucumber genome reveals ecological adaptation and Cuvierian tubules defense mechanism.</title>
        <authorList>
            <person name="Chen T."/>
        </authorList>
    </citation>
    <scope>NUCLEOTIDE SEQUENCE</scope>
    <source>
        <strain evidence="2">Nanhai2018</strain>
        <tissue evidence="2">Muscle</tissue>
    </source>
</reference>
<dbReference type="SUPFAM" id="SSF47986">
    <property type="entry name" value="DEATH domain"/>
    <property type="match status" value="1"/>
</dbReference>
<proteinExistence type="predicted"/>
<organism evidence="2 3">
    <name type="scientific">Holothuria leucospilota</name>
    <name type="common">Black long sea cucumber</name>
    <name type="synonym">Mertensiothuria leucospilota</name>
    <dbReference type="NCBI Taxonomy" id="206669"/>
    <lineage>
        <taxon>Eukaryota</taxon>
        <taxon>Metazoa</taxon>
        <taxon>Echinodermata</taxon>
        <taxon>Eleutherozoa</taxon>
        <taxon>Echinozoa</taxon>
        <taxon>Holothuroidea</taxon>
        <taxon>Aspidochirotacea</taxon>
        <taxon>Aspidochirotida</taxon>
        <taxon>Holothuriidae</taxon>
        <taxon>Holothuria</taxon>
    </lineage>
</organism>
<evidence type="ECO:0000313" key="2">
    <source>
        <dbReference type="EMBL" id="KAJ8040260.1"/>
    </source>
</evidence>
<dbReference type="PROSITE" id="PS50017">
    <property type="entry name" value="DEATH_DOMAIN"/>
    <property type="match status" value="1"/>
</dbReference>
<dbReference type="OrthoDB" id="6118651at2759"/>